<feature type="region of interest" description="Disordered" evidence="8">
    <location>
        <begin position="89"/>
        <end position="130"/>
    </location>
</feature>
<feature type="compositionally biased region" description="Basic and acidic residues" evidence="8">
    <location>
        <begin position="411"/>
        <end position="430"/>
    </location>
</feature>
<dbReference type="RefSeq" id="XP_004365966.2">
    <property type="nucleotide sequence ID" value="XM_004365909.2"/>
</dbReference>
<feature type="region of interest" description="Disordered" evidence="8">
    <location>
        <begin position="456"/>
        <end position="509"/>
    </location>
</feature>
<feature type="region of interest" description="Disordered" evidence="8">
    <location>
        <begin position="1111"/>
        <end position="1143"/>
    </location>
</feature>
<dbReference type="GO" id="GO:0008289">
    <property type="term" value="F:lipid binding"/>
    <property type="evidence" value="ECO:0007669"/>
    <property type="project" value="UniProtKB-KW"/>
</dbReference>
<feature type="region of interest" description="Disordered" evidence="8">
    <location>
        <begin position="775"/>
        <end position="835"/>
    </location>
</feature>
<feature type="compositionally biased region" description="Polar residues" evidence="8">
    <location>
        <begin position="1111"/>
        <end position="1124"/>
    </location>
</feature>
<evidence type="ECO:0000256" key="5">
    <source>
        <dbReference type="ARBA" id="ARBA00023055"/>
    </source>
</evidence>
<dbReference type="PROSITE" id="PS00479">
    <property type="entry name" value="ZF_DAG_PE_1"/>
    <property type="match status" value="1"/>
</dbReference>
<dbReference type="CDD" id="cd20825">
    <property type="entry name" value="C1_PDZD8"/>
    <property type="match status" value="1"/>
</dbReference>
<feature type="signal peptide" evidence="9">
    <location>
        <begin position="1"/>
        <end position="15"/>
    </location>
</feature>
<keyword evidence="6" id="KW-0446">Lipid-binding</keyword>
<dbReference type="InterPro" id="IPR031468">
    <property type="entry name" value="SMP_LBD"/>
</dbReference>
<dbReference type="Pfam" id="PF26547">
    <property type="entry name" value="PDZD8_N"/>
    <property type="match status" value="1"/>
</dbReference>
<feature type="domain" description="SMP-LTD" evidence="11">
    <location>
        <begin position="215"/>
        <end position="405"/>
    </location>
</feature>
<dbReference type="InterPro" id="IPR039275">
    <property type="entry name" value="PDZD8"/>
</dbReference>
<reference evidence="13" key="1">
    <citation type="submission" date="2011-02" db="EMBL/GenBank/DDBJ databases">
        <title>The Genome Sequence of Capsaspora owczarzaki ATCC 30864.</title>
        <authorList>
            <person name="Russ C."/>
            <person name="Cuomo C."/>
            <person name="Burger G."/>
            <person name="Gray M.W."/>
            <person name="Holland P.W.H."/>
            <person name="King N."/>
            <person name="Lang F.B.F."/>
            <person name="Roger A.J."/>
            <person name="Ruiz-Trillo I."/>
            <person name="Young S.K."/>
            <person name="Zeng Q."/>
            <person name="Gargeya S."/>
            <person name="Alvarado L."/>
            <person name="Berlin A."/>
            <person name="Chapman S.B."/>
            <person name="Chen Z."/>
            <person name="Freedman E."/>
            <person name="Gellesch M."/>
            <person name="Goldberg J."/>
            <person name="Griggs A."/>
            <person name="Gujja S."/>
            <person name="Heilman E."/>
            <person name="Heiman D."/>
            <person name="Howarth C."/>
            <person name="Mehta T."/>
            <person name="Neiman D."/>
            <person name="Pearson M."/>
            <person name="Roberts A."/>
            <person name="Saif S."/>
            <person name="Shea T."/>
            <person name="Shenoy N."/>
            <person name="Sisk P."/>
            <person name="Stolte C."/>
            <person name="Sykes S."/>
            <person name="White J."/>
            <person name="Yandava C."/>
            <person name="Haas B."/>
            <person name="Nusbaum C."/>
            <person name="Birren B."/>
        </authorList>
    </citation>
    <scope>NUCLEOTIDE SEQUENCE</scope>
    <source>
        <strain evidence="13">ATCC 30864</strain>
    </source>
</reference>
<keyword evidence="4" id="KW-0862">Zinc</keyword>
<organism evidence="12 13">
    <name type="scientific">Capsaspora owczarzaki (strain ATCC 30864)</name>
    <dbReference type="NCBI Taxonomy" id="595528"/>
    <lineage>
        <taxon>Eukaryota</taxon>
        <taxon>Filasterea</taxon>
        <taxon>Capsaspora</taxon>
    </lineage>
</organism>
<dbReference type="PANTHER" id="PTHR21519:SF1">
    <property type="entry name" value="PDZ DOMAIN-CONTAINING PROTEIN 8"/>
    <property type="match status" value="1"/>
</dbReference>
<feature type="compositionally biased region" description="Polar residues" evidence="8">
    <location>
        <begin position="39"/>
        <end position="57"/>
    </location>
</feature>
<dbReference type="STRING" id="595528.A0A0D2WIJ8"/>
<evidence type="ECO:0008006" key="14">
    <source>
        <dbReference type="Google" id="ProtNLM"/>
    </source>
</evidence>
<feature type="region of interest" description="Disordered" evidence="8">
    <location>
        <begin position="39"/>
        <end position="70"/>
    </location>
</feature>
<dbReference type="GO" id="GO:1990456">
    <property type="term" value="P:mitochondrion-endoplasmic reticulum membrane tethering"/>
    <property type="evidence" value="ECO:0007669"/>
    <property type="project" value="InterPro"/>
</dbReference>
<dbReference type="GO" id="GO:0016020">
    <property type="term" value="C:membrane"/>
    <property type="evidence" value="ECO:0007669"/>
    <property type="project" value="UniProtKB-SubCell"/>
</dbReference>
<evidence type="ECO:0000313" key="12">
    <source>
        <dbReference type="EMBL" id="KJE89660.1"/>
    </source>
</evidence>
<dbReference type="PROSITE" id="PS50081">
    <property type="entry name" value="ZF_DAG_PE_2"/>
    <property type="match status" value="1"/>
</dbReference>
<evidence type="ECO:0000259" key="10">
    <source>
        <dbReference type="PROSITE" id="PS50081"/>
    </source>
</evidence>
<dbReference type="GO" id="GO:0005739">
    <property type="term" value="C:mitochondrion"/>
    <property type="evidence" value="ECO:0007669"/>
    <property type="project" value="GOC"/>
</dbReference>
<feature type="chain" id="PRO_5013357150" description="Phorbol-ester/DAG-type domain-containing protein" evidence="9">
    <location>
        <begin position="16"/>
        <end position="1322"/>
    </location>
</feature>
<dbReference type="EMBL" id="KE346360">
    <property type="protein sequence ID" value="KJE89660.1"/>
    <property type="molecule type" value="Genomic_DNA"/>
</dbReference>
<feature type="compositionally biased region" description="Polar residues" evidence="8">
    <location>
        <begin position="1270"/>
        <end position="1280"/>
    </location>
</feature>
<keyword evidence="9" id="KW-0732">Signal</keyword>
<feature type="region of interest" description="Disordered" evidence="8">
    <location>
        <begin position="410"/>
        <end position="437"/>
    </location>
</feature>
<dbReference type="GO" id="GO:0051560">
    <property type="term" value="P:mitochondrial calcium ion homeostasis"/>
    <property type="evidence" value="ECO:0007669"/>
    <property type="project" value="InterPro"/>
</dbReference>
<feature type="compositionally biased region" description="Polar residues" evidence="8">
    <location>
        <begin position="1237"/>
        <end position="1247"/>
    </location>
</feature>
<feature type="compositionally biased region" description="Low complexity" evidence="8">
    <location>
        <begin position="790"/>
        <end position="805"/>
    </location>
</feature>
<keyword evidence="7" id="KW-0472">Membrane</keyword>
<dbReference type="SUPFAM" id="SSF57889">
    <property type="entry name" value="Cysteine-rich domain"/>
    <property type="match status" value="1"/>
</dbReference>
<evidence type="ECO:0000313" key="13">
    <source>
        <dbReference type="Proteomes" id="UP000008743"/>
    </source>
</evidence>
<feature type="domain" description="Phorbol-ester/DAG-type" evidence="10">
    <location>
        <begin position="1043"/>
        <end position="1093"/>
    </location>
</feature>
<proteinExistence type="predicted"/>
<evidence type="ECO:0000256" key="4">
    <source>
        <dbReference type="ARBA" id="ARBA00022833"/>
    </source>
</evidence>
<feature type="compositionally biased region" description="Basic and acidic residues" evidence="8">
    <location>
        <begin position="775"/>
        <end position="789"/>
    </location>
</feature>
<evidence type="ECO:0000256" key="8">
    <source>
        <dbReference type="SAM" id="MobiDB-lite"/>
    </source>
</evidence>
<dbReference type="InParanoid" id="A0A0D2WIJ8"/>
<feature type="compositionally biased region" description="Low complexity" evidence="8">
    <location>
        <begin position="984"/>
        <end position="998"/>
    </location>
</feature>
<evidence type="ECO:0000256" key="6">
    <source>
        <dbReference type="ARBA" id="ARBA00023121"/>
    </source>
</evidence>
<feature type="compositionally biased region" description="Low complexity" evidence="8">
    <location>
        <begin position="114"/>
        <end position="123"/>
    </location>
</feature>
<evidence type="ECO:0000259" key="11">
    <source>
        <dbReference type="PROSITE" id="PS51847"/>
    </source>
</evidence>
<evidence type="ECO:0000256" key="3">
    <source>
        <dbReference type="ARBA" id="ARBA00022723"/>
    </source>
</evidence>
<dbReference type="Proteomes" id="UP000008743">
    <property type="component" value="Unassembled WGS sequence"/>
</dbReference>
<dbReference type="SMART" id="SM00109">
    <property type="entry name" value="C1"/>
    <property type="match status" value="1"/>
</dbReference>
<dbReference type="GO" id="GO:0044233">
    <property type="term" value="C:mitochondria-associated endoplasmic reticulum membrane contact site"/>
    <property type="evidence" value="ECO:0007669"/>
    <property type="project" value="InterPro"/>
</dbReference>
<gene>
    <name evidence="12" type="ORF">CAOG_001095</name>
</gene>
<name>A0A0D2WIJ8_CAPO3</name>
<feature type="region of interest" description="Disordered" evidence="8">
    <location>
        <begin position="972"/>
        <end position="1001"/>
    </location>
</feature>
<dbReference type="PROSITE" id="PS51847">
    <property type="entry name" value="SMP"/>
    <property type="match status" value="1"/>
</dbReference>
<keyword evidence="3" id="KW-0479">Metal-binding</keyword>
<dbReference type="PANTHER" id="PTHR21519">
    <property type="entry name" value="PDZ DOMAIN-CONTAINING PROTEIN 8"/>
    <property type="match status" value="1"/>
</dbReference>
<accession>A0A0D2WIJ8</accession>
<feature type="compositionally biased region" description="Low complexity" evidence="8">
    <location>
        <begin position="58"/>
        <end position="70"/>
    </location>
</feature>
<dbReference type="InterPro" id="IPR058801">
    <property type="entry name" value="PDZD8_N"/>
</dbReference>
<dbReference type="InterPro" id="IPR046349">
    <property type="entry name" value="C1-like_sf"/>
</dbReference>
<protein>
    <recommendedName>
        <fullName evidence="14">Phorbol-ester/DAG-type domain-containing protein</fullName>
    </recommendedName>
</protein>
<sequence length="1322" mass="142281">MLFAVVLSFLCGVAAVLVAELALLRRWFVLSGEQLTTSTAAPHDATSSLNHSQTNRNSSSSSHSGSGSHNADAYAARLAQVAAAPLPVPAQSTRAISKPGSNSTHHSSPPPPKSVKAVYPAPKSTAGSLPSVKSQLRDFEAAFAWKAADIVAAATHLTTEAAQNHSHQERMHKKLGKRLGTTTTTTMDDAAALLELLDDFPIAPQTGQRLVYAAMSTDANNCRWFNLLAAFMFRHLRDAKNLRQYFLRQMRRQMAAFLRSDARKVVEGIRLRDYAFGSSLPCFSNAQVTTLVTDPGAERLDLCFDLDYVGGFRFTVDMDLKLGFTAAVSIAVQRLAGPIRVSVGDAPRAHWSVAFVEDPVIELDIASTVEGREIPQLVRDRIVNQFRRVIRRKHLLPNFKMRKFHVYRSKQTREEAESRLDAQQLRDRERMRRRKRRRLQRDKVVDVTLEDNRTVRVRPTTGQVISPSDASSSDSDKDQYSTDSQPSDGIDNLSSDSSSSSSEEEDDGAVVVRGASQLADNPLDSIMLDEPVADLGLLVLRFDQILWLHAKHAASSSMSSVSQLTSRLSQWLLDNIHPAGAGLSRASGMHDLAGGGGQVPSVYALVYLDDGIECRDNHHVNCIQATPPVPLMDHTEWSSTPSGSPQERGVDASLSDTAHNRLIFRVSSRHRNLHIVLCCSSPLLRDSYLEALDAPQVLPLMAGLSGVNPGAINLLNRYHNVCIGMVSISVQDLILQMSTGESPFRCTYRLPLAAGSETQQQQATLRNEREKRLARLRTGTEPEKPDDAASKSGSSSATPKGASTPHGPPSVGGSSTNLSGMGGGTIPPTGANLSASRVKNAGSASLSGSFAALHQPAAHPSNLLAEAFSSRQASHSSALRQVSNASITHLLPWSFLSTRTADSFDLSMDLVIAFERALPLPGDAIALSAFSESHAPFLESVFAAEQTTRARHLVRPASFALDRQLLAGGGGGGGGAGGIARPASPTGSIGSTSVSSHGGSIGGGSTSNLNLVVGPNTGPSNASNGSVFISGIVVADKVATDKWHRFVLQTFPVAPYCRFCSGKVWRMEAFRCELCKYVCHKKCLHNCLRQTLCLGIDALGALSDNVSVRSASGALSPSGQTSPYSLDGLSGRGSPAPSEYRAHDDDDLALPVADVASLLGEAAVPRLVVLTEGQEIEAKRVAMAEGKLLFNELPVRERAARLHELMSVIQLEIDLENESRDEVTRLLNEIDNFDTFSEPSMTESASESLDVADANDDDVDRASVSSSGSTTETTKTPQQLAAQYRRSLSRSDEHLHLLTLKMIRCCSALNECGEEVDLAPRK</sequence>
<evidence type="ECO:0000256" key="2">
    <source>
        <dbReference type="ARBA" id="ARBA00022448"/>
    </source>
</evidence>
<evidence type="ECO:0000256" key="9">
    <source>
        <dbReference type="SAM" id="SignalP"/>
    </source>
</evidence>
<comment type="subcellular location">
    <subcellularLocation>
        <location evidence="1">Membrane</location>
    </subcellularLocation>
</comment>
<dbReference type="eggNOG" id="KOG3532">
    <property type="taxonomic scope" value="Eukaryota"/>
</dbReference>
<dbReference type="InterPro" id="IPR002219">
    <property type="entry name" value="PKC_DAG/PE"/>
</dbReference>
<keyword evidence="13" id="KW-1185">Reference proteome</keyword>
<dbReference type="GO" id="GO:0006869">
    <property type="term" value="P:lipid transport"/>
    <property type="evidence" value="ECO:0007669"/>
    <property type="project" value="UniProtKB-KW"/>
</dbReference>
<keyword evidence="2" id="KW-0813">Transport</keyword>
<dbReference type="OrthoDB" id="10004596at2759"/>
<feature type="region of interest" description="Disordered" evidence="8">
    <location>
        <begin position="1237"/>
        <end position="1280"/>
    </location>
</feature>
<keyword evidence="5" id="KW-0445">Lipid transport</keyword>
<dbReference type="GO" id="GO:0046872">
    <property type="term" value="F:metal ion binding"/>
    <property type="evidence" value="ECO:0007669"/>
    <property type="project" value="UniProtKB-KW"/>
</dbReference>
<dbReference type="CDD" id="cd21674">
    <property type="entry name" value="SMP_PDZD8"/>
    <property type="match status" value="1"/>
</dbReference>
<feature type="compositionally biased region" description="Polar residues" evidence="8">
    <location>
        <begin position="92"/>
        <end position="106"/>
    </location>
</feature>
<evidence type="ECO:0000256" key="7">
    <source>
        <dbReference type="ARBA" id="ARBA00023136"/>
    </source>
</evidence>
<dbReference type="Gene3D" id="3.30.60.20">
    <property type="match status" value="1"/>
</dbReference>
<evidence type="ECO:0000256" key="1">
    <source>
        <dbReference type="ARBA" id="ARBA00004370"/>
    </source>
</evidence>